<feature type="compositionally biased region" description="Basic and acidic residues" evidence="3">
    <location>
        <begin position="459"/>
        <end position="481"/>
    </location>
</feature>
<protein>
    <submittedName>
        <fullName evidence="4">Uncharacterized protein</fullName>
    </submittedName>
</protein>
<comment type="subcellular location">
    <subcellularLocation>
        <location evidence="1">Nucleus</location>
    </subcellularLocation>
</comment>
<evidence type="ECO:0000313" key="4">
    <source>
        <dbReference type="EMBL" id="WWD18646.1"/>
    </source>
</evidence>
<feature type="compositionally biased region" description="Basic and acidic residues" evidence="3">
    <location>
        <begin position="615"/>
        <end position="626"/>
    </location>
</feature>
<accession>A0A5M6CE95</accession>
<dbReference type="Proteomes" id="UP000322225">
    <property type="component" value="Chromosome 5"/>
</dbReference>
<feature type="region of interest" description="Disordered" evidence="3">
    <location>
        <begin position="558"/>
        <end position="648"/>
    </location>
</feature>
<feature type="compositionally biased region" description="Basic and acidic residues" evidence="3">
    <location>
        <begin position="558"/>
        <end position="571"/>
    </location>
</feature>
<sequence>MSRPSVLDDSLSPLPQAQQSPPTAQDCDHDHDHDATVSLRSHVSTPAAVEAAEKGAADGVKLKIKLDTVDKETKRILESKRRHEEDVERHQHEPIQATRIEDDWQVAYVWSFIVKFNLRSRITRLATLEDLERCLAEPVANRPDDVLEGILICFLSNLKPGSRNLSCENIQSQISNYITETLTNTSEWTVWDRTWPINEEDRGECCSTDPHRDELGRLRYYGEPKSARAKLNPLTKIEEQGGGLFELEWVERAKLLRQLVDWQLSHSESIRSVINREFGVVEGKGKKTAEPAPSTAESIKVPALGLTRDRARVWGFDDSWRLWKSGNPYKRPCAMITIISTKEQYMSYLEDIDTFTSQSNTKPASSGKKEAAAHAKLARSIKEEFALAKKLRERIPIIEQEELRIQKARRKIAQVVQLHQLAELRSTRTRRQSRKVDYSYDGDDIDDFDEAGPSKRNRRNEDSSDGFDSRGKPIIPGERRSGRTSQAQPQSLPAPIDIPKDNPVPSPNGSGAISSSAISVDGQPERKRKKGMKGYAWVEEVVPFERLSDKEKEAFLAAKKEEEERKEKELAHSPLIGSKSEARDGIADVVFKENGHADEVPKEGSNDNQMDSEENDTKKIDGEPKNRNGATISTDGSEAMDIDDDSGA</sequence>
<name>A0A5M6CE95_9TREE</name>
<reference evidence="4" key="2">
    <citation type="submission" date="2024-01" db="EMBL/GenBank/DDBJ databases">
        <title>Comparative genomics of Cryptococcus and Kwoniella reveals pathogenesis evolution and contrasting modes of karyotype evolution via chromosome fusion or intercentromeric recombination.</title>
        <authorList>
            <person name="Coelho M.A."/>
            <person name="David-Palma M."/>
            <person name="Shea T."/>
            <person name="Bowers K."/>
            <person name="McGinley-Smith S."/>
            <person name="Mohammad A.W."/>
            <person name="Gnirke A."/>
            <person name="Yurkov A.M."/>
            <person name="Nowrousian M."/>
            <person name="Sun S."/>
            <person name="Cuomo C.A."/>
            <person name="Heitman J."/>
        </authorList>
    </citation>
    <scope>NUCLEOTIDE SEQUENCE</scope>
    <source>
        <strain evidence="4">CBS 12478</strain>
    </source>
</reference>
<dbReference type="KEGG" id="ksn:43585591"/>
<keyword evidence="5" id="KW-1185">Reference proteome</keyword>
<evidence type="ECO:0000256" key="2">
    <source>
        <dbReference type="ARBA" id="ARBA00023242"/>
    </source>
</evidence>
<feature type="compositionally biased region" description="Low complexity" evidence="3">
    <location>
        <begin position="10"/>
        <end position="25"/>
    </location>
</feature>
<dbReference type="GeneID" id="43585591"/>
<dbReference type="AlphaFoldDB" id="A0A5M6CE95"/>
<keyword evidence="2" id="KW-0539">Nucleus</keyword>
<feature type="region of interest" description="Disordered" evidence="3">
    <location>
        <begin position="428"/>
        <end position="533"/>
    </location>
</feature>
<dbReference type="OrthoDB" id="205403at2759"/>
<dbReference type="PANTHER" id="PTHR42107:SF1">
    <property type="entry name" value="WHIM1 DOMAIN-CONTAINING PROTEIN"/>
    <property type="match status" value="1"/>
</dbReference>
<feature type="compositionally biased region" description="Acidic residues" evidence="3">
    <location>
        <begin position="440"/>
        <end position="450"/>
    </location>
</feature>
<evidence type="ECO:0000313" key="5">
    <source>
        <dbReference type="Proteomes" id="UP000322225"/>
    </source>
</evidence>
<dbReference type="GO" id="GO:0005634">
    <property type="term" value="C:nucleus"/>
    <property type="evidence" value="ECO:0007669"/>
    <property type="project" value="UniProtKB-SubCell"/>
</dbReference>
<organism evidence="4 5">
    <name type="scientific">Kwoniella shandongensis</name>
    <dbReference type="NCBI Taxonomy" id="1734106"/>
    <lineage>
        <taxon>Eukaryota</taxon>
        <taxon>Fungi</taxon>
        <taxon>Dikarya</taxon>
        <taxon>Basidiomycota</taxon>
        <taxon>Agaricomycotina</taxon>
        <taxon>Tremellomycetes</taxon>
        <taxon>Tremellales</taxon>
        <taxon>Cryptococcaceae</taxon>
        <taxon>Kwoniella</taxon>
    </lineage>
</organism>
<feature type="compositionally biased region" description="Acidic residues" evidence="3">
    <location>
        <begin position="638"/>
        <end position="648"/>
    </location>
</feature>
<evidence type="ECO:0000256" key="3">
    <source>
        <dbReference type="SAM" id="MobiDB-lite"/>
    </source>
</evidence>
<dbReference type="EMBL" id="CP144055">
    <property type="protein sequence ID" value="WWD18646.1"/>
    <property type="molecule type" value="Genomic_DNA"/>
</dbReference>
<evidence type="ECO:0000256" key="1">
    <source>
        <dbReference type="ARBA" id="ARBA00004123"/>
    </source>
</evidence>
<feature type="compositionally biased region" description="Basic and acidic residues" evidence="3">
    <location>
        <begin position="580"/>
        <end position="605"/>
    </location>
</feature>
<proteinExistence type="predicted"/>
<feature type="compositionally biased region" description="Low complexity" evidence="3">
    <location>
        <begin position="509"/>
        <end position="519"/>
    </location>
</feature>
<dbReference type="InterPro" id="IPR028942">
    <property type="entry name" value="WHIM1_dom"/>
</dbReference>
<dbReference type="PANTHER" id="PTHR42107">
    <property type="entry name" value="YALI0D24453P"/>
    <property type="match status" value="1"/>
</dbReference>
<dbReference type="Pfam" id="PF15612">
    <property type="entry name" value="WHIM1"/>
    <property type="match status" value="1"/>
</dbReference>
<reference evidence="4" key="1">
    <citation type="submission" date="2017-08" db="EMBL/GenBank/DDBJ databases">
        <authorList>
            <person name="Cuomo C."/>
            <person name="Billmyre B."/>
            <person name="Heitman J."/>
        </authorList>
    </citation>
    <scope>NUCLEOTIDE SEQUENCE</scope>
    <source>
        <strain evidence="4">CBS 12478</strain>
    </source>
</reference>
<dbReference type="RefSeq" id="XP_031864377.1">
    <property type="nucleotide sequence ID" value="XM_032001487.1"/>
</dbReference>
<feature type="region of interest" description="Disordered" evidence="3">
    <location>
        <begin position="1"/>
        <end position="33"/>
    </location>
</feature>
<gene>
    <name evidence="4" type="ORF">CI109_103099</name>
</gene>